<dbReference type="EMBL" id="CP002482">
    <property type="protein sequence ID" value="ADW71112.1"/>
    <property type="molecule type" value="Genomic_DNA"/>
</dbReference>
<dbReference type="GO" id="GO:0015344">
    <property type="term" value="F:siderophore uptake transmembrane transporter activity"/>
    <property type="evidence" value="ECO:0007669"/>
    <property type="project" value="TreeGrafter"/>
</dbReference>
<dbReference type="GO" id="GO:0044718">
    <property type="term" value="P:siderophore transmembrane transport"/>
    <property type="evidence" value="ECO:0007669"/>
    <property type="project" value="TreeGrafter"/>
</dbReference>
<organism evidence="10">
    <name type="scientific">Granulicella tundricola (strain ATCC BAA-1859 / DSM 23138 / MP5ACTX9)</name>
    <dbReference type="NCBI Taxonomy" id="1198114"/>
    <lineage>
        <taxon>Bacteria</taxon>
        <taxon>Pseudomonadati</taxon>
        <taxon>Acidobacteriota</taxon>
        <taxon>Terriglobia</taxon>
        <taxon>Terriglobales</taxon>
        <taxon>Acidobacteriaceae</taxon>
        <taxon>Granulicella</taxon>
    </lineage>
</organism>
<proteinExistence type="predicted"/>
<keyword evidence="6" id="KW-0998">Cell outer membrane</keyword>
<geneLocation type="plasmid" evidence="9 10">
    <name>pACIX902</name>
</geneLocation>
<evidence type="ECO:0000256" key="6">
    <source>
        <dbReference type="ARBA" id="ARBA00023237"/>
    </source>
</evidence>
<reference evidence="10" key="1">
    <citation type="submission" date="2011-01" db="EMBL/GenBank/DDBJ databases">
        <title>Complete sequence of plasmid2 of Acidobacterium sp. MP5ACTX9.</title>
        <authorList>
            <consortium name="US DOE Joint Genome Institute"/>
            <person name="Lucas S."/>
            <person name="Copeland A."/>
            <person name="Lapidus A."/>
            <person name="Cheng J.-F."/>
            <person name="Goodwin L."/>
            <person name="Pitluck S."/>
            <person name="Teshima H."/>
            <person name="Detter J.C."/>
            <person name="Han C."/>
            <person name="Tapia R."/>
            <person name="Land M."/>
            <person name="Hauser L."/>
            <person name="Kyrpides N."/>
            <person name="Ivanova N."/>
            <person name="Ovchinnikova G."/>
            <person name="Pagani I."/>
            <person name="Rawat S.R."/>
            <person name="Mannisto M."/>
            <person name="Haggblom M.M."/>
            <person name="Woyke T."/>
        </authorList>
    </citation>
    <scope>NUCLEOTIDE SEQUENCE [LARGE SCALE GENOMIC DNA]</scope>
    <source>
        <strain evidence="10">MP5ACTX9</strain>
        <plasmid evidence="10">Plasmid pACIX902</plasmid>
    </source>
</reference>
<gene>
    <name evidence="9" type="ordered locus">AciX9_3826</name>
</gene>
<sequence>MSMLCRRFPVFIFLLILSSYASIVFAQTVTGSIRGTIVDQSGAVVSGATVAARDVATGVIKTTITDRSGTYNLQTLSIGTYVVSATKPGFSVTTDKPFSLEIDQIARVNLSLAVGEVTTSVEVTDSGSLLQTEDSTLGTTITANTLENMPLSGQNFSSATLFVPGAVDPTYSAMGGANGSERDTSASTIPSFNGNRQQTNNYILDGADINEVINNVIGYNPAPEALQQIRVITGNANAEYGNVNGGEIIMVTKGGTNHFHGSLYSYYENQDLTANLWSNNYNHVAKGIFHQNQFGATIGGPILHDKLFFFADFEGFRNTAAGTGIASVPTARMRTGDFSEFLGVNSTVTTHIQLFNDHNGLSPATPYANNQIPITNPVAKYLFAHPEVYPLPNRVGVNPTTSPDSSNYQSNTKSVIVNNQGDVRGDYTLGTHDAINARFSMGDAWDATPQPVLLITFPGGSEYPFAGGVINEVHTFSSALQNAFRAGFSRIGWLQGEPVDATGQFGRSGDSMLGLPFPNQPYSGFSQVNLSSVESNIGTRGAATTYHDNIFDYGDDVTWLRGKHILKFGAQALRYQENNFYPSANGAMGLFSYNGTFTADTSAASTVPTGTKVAGYGFADFVLDQSSSQAVGGVSGPVGQRQYRLAFYAQDDWKLRSNLTLNIGLRYGFDQPITEVNNKQVNVDTDNPSTCPVCLQFAGQNGNSEALYKPYYKEFMPRVGFAYQLNPGVVIRGGYGITDDLEGTGANLRMSQNAPFIFQFANTSLTPTATSGGTPVPVENGFAQAPGNVSVASTRYQAWSHNLRPALIQQYNLASQVELNHKTTFQIGYVGEVGQHLIVPENVNQYTTNGVASTAPYAKLVGTGGLVYLTQSEGLSNYNAMQVTIRQRESHGLEYTFNYTWSKSMTNNPGFYGVSGVDGASVFPQNIYNPHGDYGVAATDSRNAVNFTAVYALPFGHGRDFGGNWNRLVDGALGGWKISGDAILYSGFPITIIATNVANANNGTARANQYLPLIIKNRTLTNWFGNDKSALPCTGASNGTCAYGPGTSLQFGTAHVNTERAPGYRIIDMSVFKEFRTFREQAFVFRADAFNAFNMASYAAPGNSVSTSTFGLITSTLSPARQFQFAAKYRF</sequence>
<dbReference type="RefSeq" id="WP_013582134.1">
    <property type="nucleotide sequence ID" value="NC_015065.1"/>
</dbReference>
<keyword evidence="3" id="KW-1134">Transmembrane beta strand</keyword>
<dbReference type="InterPro" id="IPR057601">
    <property type="entry name" value="Oar-like_b-barrel"/>
</dbReference>
<dbReference type="HOGENOM" id="CLU_006298_0_0_0"/>
<evidence type="ECO:0000256" key="5">
    <source>
        <dbReference type="ARBA" id="ARBA00023136"/>
    </source>
</evidence>
<keyword evidence="10" id="KW-1185">Reference proteome</keyword>
<evidence type="ECO:0000256" key="7">
    <source>
        <dbReference type="SAM" id="SignalP"/>
    </source>
</evidence>
<comment type="subcellular location">
    <subcellularLocation>
        <location evidence="1">Cell outer membrane</location>
        <topology evidence="1">Multi-pass membrane protein</topology>
    </subcellularLocation>
</comment>
<dbReference type="InterPro" id="IPR039426">
    <property type="entry name" value="TonB-dep_rcpt-like"/>
</dbReference>
<dbReference type="AlphaFoldDB" id="E8X703"/>
<dbReference type="SUPFAM" id="SSF56935">
    <property type="entry name" value="Porins"/>
    <property type="match status" value="1"/>
</dbReference>
<keyword evidence="7" id="KW-0732">Signal</keyword>
<dbReference type="Gene3D" id="2.40.170.20">
    <property type="entry name" value="TonB-dependent receptor, beta-barrel domain"/>
    <property type="match status" value="1"/>
</dbReference>
<keyword evidence="9" id="KW-0675">Receptor</keyword>
<protein>
    <submittedName>
        <fullName evidence="9">TonB-dependent receptor, plug</fullName>
    </submittedName>
</protein>
<keyword evidence="5" id="KW-0472">Membrane</keyword>
<evidence type="ECO:0000256" key="4">
    <source>
        <dbReference type="ARBA" id="ARBA00022692"/>
    </source>
</evidence>
<evidence type="ECO:0000256" key="2">
    <source>
        <dbReference type="ARBA" id="ARBA00022448"/>
    </source>
</evidence>
<dbReference type="InterPro" id="IPR036942">
    <property type="entry name" value="Beta-barrel_TonB_sf"/>
</dbReference>
<dbReference type="Pfam" id="PF25183">
    <property type="entry name" value="OMP_b-brl_4"/>
    <property type="match status" value="1"/>
</dbReference>
<dbReference type="PANTHER" id="PTHR30069:SF46">
    <property type="entry name" value="OAR PROTEIN"/>
    <property type="match status" value="1"/>
</dbReference>
<feature type="domain" description="TonB-dependent transporter Oar-like beta-barrel" evidence="8">
    <location>
        <begin position="251"/>
        <end position="1124"/>
    </location>
</feature>
<evidence type="ECO:0000313" key="10">
    <source>
        <dbReference type="Proteomes" id="UP000000343"/>
    </source>
</evidence>
<feature type="chain" id="PRO_5003233761" evidence="7">
    <location>
        <begin position="27"/>
        <end position="1131"/>
    </location>
</feature>
<evidence type="ECO:0000256" key="3">
    <source>
        <dbReference type="ARBA" id="ARBA00022452"/>
    </source>
</evidence>
<dbReference type="PANTHER" id="PTHR30069">
    <property type="entry name" value="TONB-DEPENDENT OUTER MEMBRANE RECEPTOR"/>
    <property type="match status" value="1"/>
</dbReference>
<dbReference type="Gene3D" id="2.60.40.1120">
    <property type="entry name" value="Carboxypeptidase-like, regulatory domain"/>
    <property type="match status" value="1"/>
</dbReference>
<dbReference type="OrthoDB" id="97893at2"/>
<dbReference type="KEGG" id="acm:AciX9_3826"/>
<evidence type="ECO:0000313" key="9">
    <source>
        <dbReference type="EMBL" id="ADW71112.1"/>
    </source>
</evidence>
<dbReference type="Pfam" id="PF13620">
    <property type="entry name" value="CarboxypepD_reg"/>
    <property type="match status" value="1"/>
</dbReference>
<feature type="signal peptide" evidence="7">
    <location>
        <begin position="1"/>
        <end position="26"/>
    </location>
</feature>
<accession>E8X703</accession>
<dbReference type="SUPFAM" id="SSF49464">
    <property type="entry name" value="Carboxypeptidase regulatory domain-like"/>
    <property type="match status" value="1"/>
</dbReference>
<evidence type="ECO:0000256" key="1">
    <source>
        <dbReference type="ARBA" id="ARBA00004571"/>
    </source>
</evidence>
<keyword evidence="4" id="KW-0812">Transmembrane</keyword>
<keyword evidence="9" id="KW-0614">Plasmid</keyword>
<name>E8X703_GRATM</name>
<dbReference type="GO" id="GO:0009279">
    <property type="term" value="C:cell outer membrane"/>
    <property type="evidence" value="ECO:0007669"/>
    <property type="project" value="UniProtKB-SubCell"/>
</dbReference>
<dbReference type="Proteomes" id="UP000000343">
    <property type="component" value="Plasmid pACIX902"/>
</dbReference>
<dbReference type="InterPro" id="IPR008969">
    <property type="entry name" value="CarboxyPept-like_regulatory"/>
</dbReference>
<keyword evidence="2" id="KW-0813">Transport</keyword>
<evidence type="ECO:0000259" key="8">
    <source>
        <dbReference type="Pfam" id="PF25183"/>
    </source>
</evidence>